<protein>
    <recommendedName>
        <fullName evidence="2">Protein kinase domain-containing protein</fullName>
    </recommendedName>
</protein>
<name>A0A2N9HJQ4_FAGSY</name>
<comment type="subcellular location">
    <subcellularLocation>
        <location evidence="1">Membrane</location>
        <topology evidence="1">Single-pass type I membrane protein</topology>
    </subcellularLocation>
</comment>
<dbReference type="EMBL" id="OIVN01003539">
    <property type="protein sequence ID" value="SPD11960.1"/>
    <property type="molecule type" value="Genomic_DNA"/>
</dbReference>
<dbReference type="PANTHER" id="PTHR48006">
    <property type="entry name" value="LEUCINE-RICH REPEAT-CONTAINING PROTEIN DDB_G0281931-RELATED"/>
    <property type="match status" value="1"/>
</dbReference>
<dbReference type="InterPro" id="IPR011009">
    <property type="entry name" value="Kinase-like_dom_sf"/>
</dbReference>
<evidence type="ECO:0000256" key="1">
    <source>
        <dbReference type="ARBA" id="ARBA00004479"/>
    </source>
</evidence>
<dbReference type="PANTHER" id="PTHR48006:SF66">
    <property type="entry name" value="PROTEIN KINASE DOMAIN-CONTAINING PROTEIN"/>
    <property type="match status" value="1"/>
</dbReference>
<dbReference type="SUPFAM" id="SSF56112">
    <property type="entry name" value="Protein kinase-like (PK-like)"/>
    <property type="match status" value="1"/>
</dbReference>
<dbReference type="GO" id="GO:0005524">
    <property type="term" value="F:ATP binding"/>
    <property type="evidence" value="ECO:0007669"/>
    <property type="project" value="InterPro"/>
</dbReference>
<evidence type="ECO:0000313" key="3">
    <source>
        <dbReference type="EMBL" id="SPD11960.1"/>
    </source>
</evidence>
<evidence type="ECO:0000259" key="2">
    <source>
        <dbReference type="PROSITE" id="PS50011"/>
    </source>
</evidence>
<reference evidence="3" key="1">
    <citation type="submission" date="2018-02" db="EMBL/GenBank/DDBJ databases">
        <authorList>
            <person name="Cohen D.B."/>
            <person name="Kent A.D."/>
        </authorList>
    </citation>
    <scope>NUCLEOTIDE SEQUENCE</scope>
</reference>
<sequence>MDAVLSEINYCWYMNTWKSNSLAHALFGSEEGRLKLGWPTRKKICVGKARGLAFLHEESPLKIAKLDEEENTHISTRIAGTIGYMAPEYALWGYLTYKADVYSFGIVALEIVAGKNSMKFQPDENFVCLLDWALVSQQKGNLMDLVDPKLGSDFSKEEAVRMVKVALLCTNPSPTLRPTMSAVVGMLEGQTAVHELIMDPSIYADDTRFKALRDYFDQIMGQGSGDTQSLIHSSDATWIGSSATLSSPS</sequence>
<gene>
    <name evidence="3" type="ORF">FSB_LOCUS39842</name>
</gene>
<dbReference type="AlphaFoldDB" id="A0A2N9HJQ4"/>
<dbReference type="GO" id="GO:0016020">
    <property type="term" value="C:membrane"/>
    <property type="evidence" value="ECO:0007669"/>
    <property type="project" value="UniProtKB-SubCell"/>
</dbReference>
<dbReference type="GO" id="GO:0004672">
    <property type="term" value="F:protein kinase activity"/>
    <property type="evidence" value="ECO:0007669"/>
    <property type="project" value="InterPro"/>
</dbReference>
<accession>A0A2N9HJQ4</accession>
<dbReference type="Pfam" id="PF07714">
    <property type="entry name" value="PK_Tyr_Ser-Thr"/>
    <property type="match status" value="1"/>
</dbReference>
<dbReference type="InterPro" id="IPR001245">
    <property type="entry name" value="Ser-Thr/Tyr_kinase_cat_dom"/>
</dbReference>
<dbReference type="InterPro" id="IPR051824">
    <property type="entry name" value="LRR_Rcpt-Like_S/T_Kinase"/>
</dbReference>
<proteinExistence type="predicted"/>
<dbReference type="Gene3D" id="1.10.510.10">
    <property type="entry name" value="Transferase(Phosphotransferase) domain 1"/>
    <property type="match status" value="1"/>
</dbReference>
<dbReference type="PROSITE" id="PS50011">
    <property type="entry name" value="PROTEIN_KINASE_DOM"/>
    <property type="match status" value="1"/>
</dbReference>
<feature type="domain" description="Protein kinase" evidence="2">
    <location>
        <begin position="1"/>
        <end position="197"/>
    </location>
</feature>
<dbReference type="InterPro" id="IPR000719">
    <property type="entry name" value="Prot_kinase_dom"/>
</dbReference>
<organism evidence="3">
    <name type="scientific">Fagus sylvatica</name>
    <name type="common">Beechnut</name>
    <dbReference type="NCBI Taxonomy" id="28930"/>
    <lineage>
        <taxon>Eukaryota</taxon>
        <taxon>Viridiplantae</taxon>
        <taxon>Streptophyta</taxon>
        <taxon>Embryophyta</taxon>
        <taxon>Tracheophyta</taxon>
        <taxon>Spermatophyta</taxon>
        <taxon>Magnoliopsida</taxon>
        <taxon>eudicotyledons</taxon>
        <taxon>Gunneridae</taxon>
        <taxon>Pentapetalae</taxon>
        <taxon>rosids</taxon>
        <taxon>fabids</taxon>
        <taxon>Fagales</taxon>
        <taxon>Fagaceae</taxon>
        <taxon>Fagus</taxon>
    </lineage>
</organism>